<sequence length="584" mass="67109">MDSSNPIGYLQNLCSKIGWLLPIYKEIKPSQQSTNKLMYSTQCILNDIVVIGESNTKKNSKKDAAIKMMKSLNENYRSTITICNLQTGIKEEKIRLLLSDIHSIKTIKMLYDMHSKGLAKAEVIVGDILDMLVAKKLYNGYSYQNRKLSVTCQAELIKTPEIDKQTKRKRKSKRNRLNRKFAMLDEEKPKKQHQMDIFLGTDDDDENENDKSSKKDVQDDNDTDDDNKFLVIDDFTHPKIVPDHKPIVPLDSEVNGYDIEKKSGSEFSYCDGDNKIVNIDNNNINFQSVSYHRDYKKLGFVESGEDRSRILLTHSIKNCSKFICASMINSDDEIINCEAIIDDNDNDQHPEIVPTDFSADDKQNDTKELTIDESIARYYQPVSDEEIKKLQVGCCNTYMDDLWEDFQKALKTRQNMINGNDSVDDNDSAIINCEPMVDVSKSVPNQHDYKIPDHNDQSEEDRSRILLVNSIKNCSKFTCADMIDGDDLDNSDSFDYESIVDDDDDKNHRSEMVFCNGERNDKKKLIIDDSIAHYYQPISKEEMKKLQLGSCNTYIDGLWEDFQKTLEPKQKLATDTLCDGLFHK</sequence>
<dbReference type="EMBL" id="SDOV01000002">
    <property type="protein sequence ID" value="KAH7644080.1"/>
    <property type="molecule type" value="Genomic_DNA"/>
</dbReference>
<dbReference type="PANTHER" id="PTHR46205">
    <property type="entry name" value="LOQUACIOUS, ISOFORM B"/>
    <property type="match status" value="1"/>
</dbReference>
<feature type="compositionally biased region" description="Basic and acidic residues" evidence="3">
    <location>
        <begin position="209"/>
        <end position="218"/>
    </location>
</feature>
<evidence type="ECO:0000256" key="1">
    <source>
        <dbReference type="ARBA" id="ARBA00022884"/>
    </source>
</evidence>
<feature type="domain" description="DRBM" evidence="4">
    <location>
        <begin position="5"/>
        <end position="74"/>
    </location>
</feature>
<dbReference type="Gene3D" id="3.30.160.20">
    <property type="match status" value="1"/>
</dbReference>
<dbReference type="GO" id="GO:0003725">
    <property type="term" value="F:double-stranded RNA binding"/>
    <property type="evidence" value="ECO:0007669"/>
    <property type="project" value="TreeGrafter"/>
</dbReference>
<dbReference type="GO" id="GO:0005737">
    <property type="term" value="C:cytoplasm"/>
    <property type="evidence" value="ECO:0007669"/>
    <property type="project" value="TreeGrafter"/>
</dbReference>
<evidence type="ECO:0000313" key="5">
    <source>
        <dbReference type="EMBL" id="KAH7644080.1"/>
    </source>
</evidence>
<dbReference type="InterPro" id="IPR051247">
    <property type="entry name" value="RLC_Component"/>
</dbReference>
<dbReference type="GO" id="GO:0035197">
    <property type="term" value="F:siRNA binding"/>
    <property type="evidence" value="ECO:0007669"/>
    <property type="project" value="TreeGrafter"/>
</dbReference>
<dbReference type="CDD" id="cd00590">
    <property type="entry name" value="RRM_SF"/>
    <property type="match status" value="1"/>
</dbReference>
<proteinExistence type="predicted"/>
<protein>
    <recommendedName>
        <fullName evidence="4">DRBM domain-containing protein</fullName>
    </recommendedName>
</protein>
<dbReference type="AlphaFoldDB" id="A0A9D4SK52"/>
<dbReference type="InterPro" id="IPR014720">
    <property type="entry name" value="dsRBD_dom"/>
</dbReference>
<dbReference type="GO" id="GO:0005634">
    <property type="term" value="C:nucleus"/>
    <property type="evidence" value="ECO:0007669"/>
    <property type="project" value="TreeGrafter"/>
</dbReference>
<evidence type="ECO:0000259" key="4">
    <source>
        <dbReference type="PROSITE" id="PS50137"/>
    </source>
</evidence>
<keyword evidence="1 2" id="KW-0694">RNA-binding</keyword>
<dbReference type="SUPFAM" id="SSF54928">
    <property type="entry name" value="RNA-binding domain, RBD"/>
    <property type="match status" value="1"/>
</dbReference>
<dbReference type="SMART" id="SM00358">
    <property type="entry name" value="DSRM"/>
    <property type="match status" value="1"/>
</dbReference>
<dbReference type="SUPFAM" id="SSF54768">
    <property type="entry name" value="dsRNA-binding domain-like"/>
    <property type="match status" value="1"/>
</dbReference>
<dbReference type="GO" id="GO:0016442">
    <property type="term" value="C:RISC complex"/>
    <property type="evidence" value="ECO:0007669"/>
    <property type="project" value="TreeGrafter"/>
</dbReference>
<gene>
    <name evidence="5" type="ORF">HUG17_6442</name>
</gene>
<organism evidence="5">
    <name type="scientific">Dermatophagoides farinae</name>
    <name type="common">American house dust mite</name>
    <dbReference type="NCBI Taxonomy" id="6954"/>
    <lineage>
        <taxon>Eukaryota</taxon>
        <taxon>Metazoa</taxon>
        <taxon>Ecdysozoa</taxon>
        <taxon>Arthropoda</taxon>
        <taxon>Chelicerata</taxon>
        <taxon>Arachnida</taxon>
        <taxon>Acari</taxon>
        <taxon>Acariformes</taxon>
        <taxon>Sarcoptiformes</taxon>
        <taxon>Astigmata</taxon>
        <taxon>Psoroptidia</taxon>
        <taxon>Analgoidea</taxon>
        <taxon>Pyroglyphidae</taxon>
        <taxon>Dermatophagoidinae</taxon>
        <taxon>Dermatophagoides</taxon>
    </lineage>
</organism>
<dbReference type="GO" id="GO:0070578">
    <property type="term" value="C:RISC-loading complex"/>
    <property type="evidence" value="ECO:0007669"/>
    <property type="project" value="TreeGrafter"/>
</dbReference>
<accession>A0A9D4SK52</accession>
<dbReference type="PANTHER" id="PTHR46205:SF3">
    <property type="entry name" value="LOQUACIOUS, ISOFORM B"/>
    <property type="match status" value="1"/>
</dbReference>
<name>A0A9D4SK52_DERFA</name>
<feature type="region of interest" description="Disordered" evidence="3">
    <location>
        <begin position="163"/>
        <end position="225"/>
    </location>
</feature>
<reference evidence="5" key="2">
    <citation type="journal article" date="2021" name="World Allergy Organ. J.">
        <title>Chromosome-level assembly of Dermatophagoides farinae genome and transcriptome reveals two novel allergens Der f 37 and Der f 39.</title>
        <authorList>
            <person name="Chen J."/>
            <person name="Cai Z."/>
            <person name="Fan D."/>
            <person name="Hu J."/>
            <person name="Hou Y."/>
            <person name="He Y."/>
            <person name="Zhang Z."/>
            <person name="Zhao Z."/>
            <person name="Gao P."/>
            <person name="Hu W."/>
            <person name="Sun J."/>
            <person name="Li J."/>
            <person name="Ji K."/>
        </authorList>
    </citation>
    <scope>NUCLEOTIDE SEQUENCE</scope>
    <source>
        <strain evidence="5">JKM2019</strain>
    </source>
</reference>
<dbReference type="GO" id="GO:0030422">
    <property type="term" value="P:siRNA processing"/>
    <property type="evidence" value="ECO:0007669"/>
    <property type="project" value="TreeGrafter"/>
</dbReference>
<dbReference type="Proteomes" id="UP000828236">
    <property type="component" value="Unassembled WGS sequence"/>
</dbReference>
<reference evidence="5" key="1">
    <citation type="submission" date="2020-06" db="EMBL/GenBank/DDBJ databases">
        <authorList>
            <person name="Ji K."/>
            <person name="Li J."/>
        </authorList>
    </citation>
    <scope>NUCLEOTIDE SEQUENCE</scope>
    <source>
        <strain evidence="5">JKM2019</strain>
        <tissue evidence="5">Whole body</tissue>
    </source>
</reference>
<comment type="caution">
    <text evidence="5">The sequence shown here is derived from an EMBL/GenBank/DDBJ whole genome shotgun (WGS) entry which is preliminary data.</text>
</comment>
<dbReference type="CDD" id="cd00048">
    <property type="entry name" value="DSRM_SF"/>
    <property type="match status" value="1"/>
</dbReference>
<dbReference type="InterPro" id="IPR035979">
    <property type="entry name" value="RBD_domain_sf"/>
</dbReference>
<evidence type="ECO:0000256" key="3">
    <source>
        <dbReference type="SAM" id="MobiDB-lite"/>
    </source>
</evidence>
<dbReference type="GO" id="GO:0070920">
    <property type="term" value="P:regulation of regulatory ncRNA processing"/>
    <property type="evidence" value="ECO:0007669"/>
    <property type="project" value="TreeGrafter"/>
</dbReference>
<dbReference type="Pfam" id="PF00035">
    <property type="entry name" value="dsrm"/>
    <property type="match status" value="1"/>
</dbReference>
<dbReference type="PROSITE" id="PS50137">
    <property type="entry name" value="DS_RBD"/>
    <property type="match status" value="1"/>
</dbReference>
<evidence type="ECO:0000256" key="2">
    <source>
        <dbReference type="PROSITE-ProRule" id="PRU00266"/>
    </source>
</evidence>
<feature type="compositionally biased region" description="Basic residues" evidence="3">
    <location>
        <begin position="166"/>
        <end position="179"/>
    </location>
</feature>